<evidence type="ECO:0000313" key="1">
    <source>
        <dbReference type="EMBL" id="QCC32762.1"/>
    </source>
</evidence>
<reference evidence="2" key="1">
    <citation type="submission" date="2019-03" db="EMBL/GenBank/DDBJ databases">
        <title>Complete genome sequence and annotation of the laboratory reference strain Shigella flexneri 5a M90T and genome-wide transcription start site determination.</title>
        <authorList>
            <person name="Cervantes-Rivera R."/>
            <person name="Puhar A."/>
        </authorList>
    </citation>
    <scope>NUCLEOTIDE SEQUENCE [LARGE SCALE GENOMIC DNA]</scope>
    <source>
        <strain evidence="2">M90T / Serotype 5a</strain>
    </source>
</reference>
<dbReference type="Proteomes" id="UP000296678">
    <property type="component" value="Chromosome"/>
</dbReference>
<accession>A0A4P7TPN8</accession>
<gene>
    <name evidence="1" type="ORF">EKN05_015345</name>
</gene>
<dbReference type="EMBL" id="CP037923">
    <property type="protein sequence ID" value="QCC32762.1"/>
    <property type="molecule type" value="Genomic_DNA"/>
</dbReference>
<sequence>MLVAICCFLGHYHIHPISPDMILAITIITKVIITTLTGGIIHHPAPAVLAAASSGLRHPRYFLINM</sequence>
<dbReference type="AlphaFoldDB" id="A0A4P7TPN8"/>
<evidence type="ECO:0000313" key="2">
    <source>
        <dbReference type="Proteomes" id="UP000296678"/>
    </source>
</evidence>
<organism evidence="1 2">
    <name type="scientific">Shigella flexneri serotype 5a (strain M90T)</name>
    <dbReference type="NCBI Taxonomy" id="1086030"/>
    <lineage>
        <taxon>Bacteria</taxon>
        <taxon>Pseudomonadati</taxon>
        <taxon>Pseudomonadota</taxon>
        <taxon>Gammaproteobacteria</taxon>
        <taxon>Enterobacterales</taxon>
        <taxon>Enterobacteriaceae</taxon>
        <taxon>Shigella</taxon>
    </lineage>
</organism>
<protein>
    <submittedName>
        <fullName evidence="1">Uncharacterized protein</fullName>
    </submittedName>
</protein>
<name>A0A4P7TPN8_SHIFM</name>
<proteinExistence type="predicted"/>